<gene>
    <name evidence="4" type="primary">LOC136089652</name>
</gene>
<sequence length="480" mass="56242">MINDPNFFDEDEPDAVVDIVGLSPDNVNVVSDLEDFDEDVLEDTRQRDIPGRLEVHSCAIPIASTSSGCHTASTSTQSDETIPPTKRQKKIRSSTDWQRTSADFAKEMGQDNEILEMRENLKTKLAGKSPVEVFESLWNEDVMDYIVKQSMIYAVQNNRHHFTFSVDCLKKFIGFLLLTGYYSLPQEHMYWCEDEDVCIESVRKCLTKNRYIEIKRNLHFNNNSEIGVQKTKKSFKISPLITKMNEQFKKFGVFSKNLSIDEQMIRYYGHHYLKQFIRGKPIRFGFKEWAMCCSETGYCFHVELYEGKQADTYEVNGLGASVILKNISVIKNPSNHVFYFYKFFTSFELMKDLKEKNIAATGTVRSNRMNSCPIKSDNEIKKEHRGAFNYRFDVKNQIFGVVWKYNNCVKMLSNHQALQPLQKVSRWSRTEKKQVKIPQPQCIQRYNKYMGGVDKLGWYINKYRIKIRSKKWYFHIFKNL</sequence>
<keyword evidence="3" id="KW-1185">Reference proteome</keyword>
<name>A0ABM4DBP8_HYDVU</name>
<dbReference type="Proteomes" id="UP001652625">
    <property type="component" value="Chromosome 13"/>
</dbReference>
<dbReference type="PANTHER" id="PTHR47055">
    <property type="entry name" value="DDE_TNP_1_7 DOMAIN-CONTAINING PROTEIN"/>
    <property type="match status" value="1"/>
</dbReference>
<feature type="domain" description="PiggyBac transposable element-derived protein" evidence="2">
    <location>
        <begin position="129"/>
        <end position="479"/>
    </location>
</feature>
<feature type="compositionally biased region" description="Polar residues" evidence="1">
    <location>
        <begin position="66"/>
        <end position="80"/>
    </location>
</feature>
<reference evidence="4" key="1">
    <citation type="submission" date="2025-08" db="UniProtKB">
        <authorList>
            <consortium name="RefSeq"/>
        </authorList>
    </citation>
    <scope>IDENTIFICATION</scope>
</reference>
<protein>
    <submittedName>
        <fullName evidence="4">PiggyBac transposable element-derived protein 3-like</fullName>
    </submittedName>
</protein>
<dbReference type="PANTHER" id="PTHR47055:SF3">
    <property type="entry name" value="PHORBOL-ESTER_DAG-TYPE DOMAIN-CONTAINING PROTEIN"/>
    <property type="match status" value="1"/>
</dbReference>
<evidence type="ECO:0000313" key="4">
    <source>
        <dbReference type="RefSeq" id="XP_065671776.1"/>
    </source>
</evidence>
<dbReference type="RefSeq" id="XP_065671776.1">
    <property type="nucleotide sequence ID" value="XM_065815704.1"/>
</dbReference>
<evidence type="ECO:0000259" key="2">
    <source>
        <dbReference type="Pfam" id="PF13843"/>
    </source>
</evidence>
<dbReference type="GeneID" id="136089652"/>
<feature type="region of interest" description="Disordered" evidence="1">
    <location>
        <begin position="66"/>
        <end position="95"/>
    </location>
</feature>
<dbReference type="InterPro" id="IPR029526">
    <property type="entry name" value="PGBD"/>
</dbReference>
<accession>A0ABM4DBP8</accession>
<dbReference type="InterPro" id="IPR052638">
    <property type="entry name" value="PiggyBac_TE-derived"/>
</dbReference>
<evidence type="ECO:0000256" key="1">
    <source>
        <dbReference type="SAM" id="MobiDB-lite"/>
    </source>
</evidence>
<evidence type="ECO:0000313" key="3">
    <source>
        <dbReference type="Proteomes" id="UP001652625"/>
    </source>
</evidence>
<organism evidence="3 4">
    <name type="scientific">Hydra vulgaris</name>
    <name type="common">Hydra</name>
    <name type="synonym">Hydra attenuata</name>
    <dbReference type="NCBI Taxonomy" id="6087"/>
    <lineage>
        <taxon>Eukaryota</taxon>
        <taxon>Metazoa</taxon>
        <taxon>Cnidaria</taxon>
        <taxon>Hydrozoa</taxon>
        <taxon>Hydroidolina</taxon>
        <taxon>Anthoathecata</taxon>
        <taxon>Aplanulata</taxon>
        <taxon>Hydridae</taxon>
        <taxon>Hydra</taxon>
    </lineage>
</organism>
<dbReference type="Pfam" id="PF13843">
    <property type="entry name" value="DDE_Tnp_1_7"/>
    <property type="match status" value="1"/>
</dbReference>
<proteinExistence type="predicted"/>